<reference evidence="1" key="1">
    <citation type="journal article" date="2022" name="Int. J. Syst. Evol. Microbiol.">
        <title>Granulimonas faecalis gen. nov., sp. nov., and Leptogranulimonas caecicola gen. nov., sp. nov., novel lactate-producing Atopobiaceae bacteria isolated from mouse intestines, and an emended description of the family Atopobiaceae.</title>
        <authorList>
            <person name="Morinaga K."/>
            <person name="Kusada H."/>
            <person name="Sakamoto S."/>
            <person name="Murakami T."/>
            <person name="Toyoda A."/>
            <person name="Mori H."/>
            <person name="Meng X.Y."/>
            <person name="Takashino M."/>
            <person name="Murotomi K."/>
            <person name="Tamaki H."/>
        </authorList>
    </citation>
    <scope>NUCLEOTIDE SEQUENCE</scope>
    <source>
        <strain evidence="1">OPF53</strain>
    </source>
</reference>
<evidence type="ECO:0000313" key="2">
    <source>
        <dbReference type="Proteomes" id="UP001055025"/>
    </source>
</evidence>
<keyword evidence="2" id="KW-1185">Reference proteome</keyword>
<evidence type="ECO:0000313" key="1">
    <source>
        <dbReference type="EMBL" id="GJM56144.1"/>
    </source>
</evidence>
<name>A0AAV5B7D0_9ACTN</name>
<protein>
    <submittedName>
        <fullName evidence="1">Uncharacterized protein</fullName>
    </submittedName>
</protein>
<dbReference type="AlphaFoldDB" id="A0AAV5B7D0"/>
<dbReference type="RefSeq" id="WP_135977849.1">
    <property type="nucleotide sequence ID" value="NZ_BQKC01000001.1"/>
</dbReference>
<dbReference type="EMBL" id="BQKC01000001">
    <property type="protein sequence ID" value="GJM56144.1"/>
    <property type="molecule type" value="Genomic_DNA"/>
</dbReference>
<comment type="caution">
    <text evidence="1">The sequence shown here is derived from an EMBL/GenBank/DDBJ whole genome shotgun (WGS) entry which is preliminary data.</text>
</comment>
<proteinExistence type="predicted"/>
<accession>A0AAV5B7D0</accession>
<sequence>MAVITTFDVVDCNRALAEAGFSGSVHLHDACGAQSLSWDESLDSGPEPVGPWLELFFASRGATVRALGGRRLVAGC</sequence>
<gene>
    <name evidence="1" type="ORF">ATOP_17990</name>
</gene>
<dbReference type="Proteomes" id="UP001055025">
    <property type="component" value="Unassembled WGS sequence"/>
</dbReference>
<organism evidence="1 2">
    <name type="scientific">Granulimonas faecalis</name>
    <dbReference type="NCBI Taxonomy" id="2894155"/>
    <lineage>
        <taxon>Bacteria</taxon>
        <taxon>Bacillati</taxon>
        <taxon>Actinomycetota</taxon>
        <taxon>Coriobacteriia</taxon>
        <taxon>Coriobacteriales</taxon>
        <taxon>Kribbibacteriaceae</taxon>
        <taxon>Granulimonas</taxon>
    </lineage>
</organism>